<evidence type="ECO:0000313" key="7">
    <source>
        <dbReference type="EMBL" id="EEB13775.1"/>
    </source>
</evidence>
<evidence type="ECO:0000256" key="2">
    <source>
        <dbReference type="ARBA" id="ARBA00010187"/>
    </source>
</evidence>
<dbReference type="SUPFAM" id="SSF50729">
    <property type="entry name" value="PH domain-like"/>
    <property type="match status" value="1"/>
</dbReference>
<accession>E0VK69</accession>
<dbReference type="InterPro" id="IPR011993">
    <property type="entry name" value="PH-like_dom_sf"/>
</dbReference>
<keyword evidence="9" id="KW-1185">Reference proteome</keyword>
<reference evidence="7" key="1">
    <citation type="submission" date="2007-04" db="EMBL/GenBank/DDBJ databases">
        <title>Annotation of Pediculus humanus corporis strain USDA.</title>
        <authorList>
            <person name="Kirkness E."/>
            <person name="Hannick L."/>
            <person name="Hass B."/>
            <person name="Bruggner R."/>
            <person name="Lawson D."/>
            <person name="Bidwell S."/>
            <person name="Joardar V."/>
            <person name="Caler E."/>
            <person name="Walenz B."/>
            <person name="Inman J."/>
            <person name="Schobel S."/>
            <person name="Galinsky K."/>
            <person name="Amedeo P."/>
            <person name="Strausberg R."/>
        </authorList>
    </citation>
    <scope>NUCLEOTIDE SEQUENCE</scope>
    <source>
        <strain evidence="7">USDA</strain>
    </source>
</reference>
<reference evidence="7" key="2">
    <citation type="submission" date="2007-04" db="EMBL/GenBank/DDBJ databases">
        <title>The genome of the human body louse.</title>
        <authorList>
            <consortium name="The Human Body Louse Genome Consortium"/>
            <person name="Kirkness E."/>
            <person name="Walenz B."/>
            <person name="Hass B."/>
            <person name="Bruggner R."/>
            <person name="Strausberg R."/>
        </authorList>
    </citation>
    <scope>NUCLEOTIDE SEQUENCE</scope>
    <source>
        <strain evidence="7">USDA</strain>
    </source>
</reference>
<gene>
    <name evidence="8" type="primary">8235246</name>
    <name evidence="7" type="ORF">Phum_PHUM257830</name>
</gene>
<keyword evidence="3" id="KW-1003">Cell membrane</keyword>
<reference evidence="8" key="3">
    <citation type="submission" date="2020-05" db="UniProtKB">
        <authorList>
            <consortium name="EnsemblMetazoa"/>
        </authorList>
    </citation>
    <scope>IDENTIFICATION</scope>
    <source>
        <strain evidence="8">USDA</strain>
    </source>
</reference>
<dbReference type="Pfam" id="PF00169">
    <property type="entry name" value="PH"/>
    <property type="match status" value="1"/>
</dbReference>
<dbReference type="GO" id="GO:0010314">
    <property type="term" value="F:phosphatidylinositol-5-phosphate binding"/>
    <property type="evidence" value="ECO:0007669"/>
    <property type="project" value="TreeGrafter"/>
</dbReference>
<dbReference type="GeneID" id="8235246"/>
<dbReference type="PROSITE" id="PS50003">
    <property type="entry name" value="PH_DOMAIN"/>
    <property type="match status" value="1"/>
</dbReference>
<dbReference type="InParanoid" id="E0VK69"/>
<evidence type="ECO:0000256" key="1">
    <source>
        <dbReference type="ARBA" id="ARBA00004413"/>
    </source>
</evidence>
<dbReference type="eggNOG" id="KOG3723">
    <property type="taxonomic scope" value="Eukaryota"/>
</dbReference>
<feature type="compositionally biased region" description="Low complexity" evidence="5">
    <location>
        <begin position="390"/>
        <end position="403"/>
    </location>
</feature>
<evidence type="ECO:0000256" key="4">
    <source>
        <dbReference type="ARBA" id="ARBA00023136"/>
    </source>
</evidence>
<feature type="compositionally biased region" description="Low complexity" evidence="5">
    <location>
        <begin position="357"/>
        <end position="377"/>
    </location>
</feature>
<dbReference type="GO" id="GO:0009966">
    <property type="term" value="P:regulation of signal transduction"/>
    <property type="evidence" value="ECO:0007669"/>
    <property type="project" value="TreeGrafter"/>
</dbReference>
<dbReference type="AlphaFoldDB" id="E0VK69"/>
<dbReference type="SMART" id="SM00233">
    <property type="entry name" value="PH"/>
    <property type="match status" value="1"/>
</dbReference>
<dbReference type="FunCoup" id="E0VK69">
    <property type="interactions" value="54"/>
</dbReference>
<dbReference type="HOGENOM" id="CLU_010394_0_0_1"/>
<evidence type="ECO:0000313" key="9">
    <source>
        <dbReference type="Proteomes" id="UP000009046"/>
    </source>
</evidence>
<organism>
    <name type="scientific">Pediculus humanus subsp. corporis</name>
    <name type="common">Body louse</name>
    <dbReference type="NCBI Taxonomy" id="121224"/>
    <lineage>
        <taxon>Eukaryota</taxon>
        <taxon>Metazoa</taxon>
        <taxon>Ecdysozoa</taxon>
        <taxon>Arthropoda</taxon>
        <taxon>Hexapoda</taxon>
        <taxon>Insecta</taxon>
        <taxon>Pterygota</taxon>
        <taxon>Neoptera</taxon>
        <taxon>Paraneoptera</taxon>
        <taxon>Psocodea</taxon>
        <taxon>Troctomorpha</taxon>
        <taxon>Phthiraptera</taxon>
        <taxon>Anoplura</taxon>
        <taxon>Pediculidae</taxon>
        <taxon>Pediculus</taxon>
    </lineage>
</organism>
<evidence type="ECO:0000256" key="3">
    <source>
        <dbReference type="ARBA" id="ARBA00022475"/>
    </source>
</evidence>
<protein>
    <recommendedName>
        <fullName evidence="6">PH domain-containing protein</fullName>
    </recommendedName>
</protein>
<dbReference type="RefSeq" id="XP_002426513.1">
    <property type="nucleotide sequence ID" value="XM_002426468.1"/>
</dbReference>
<comment type="similarity">
    <text evidence="2">Belongs to the MELT/VEPH family.</text>
</comment>
<dbReference type="EMBL" id="DS235239">
    <property type="protein sequence ID" value="EEB13775.1"/>
    <property type="molecule type" value="Genomic_DNA"/>
</dbReference>
<dbReference type="PANTHER" id="PTHR21630">
    <property type="entry name" value="VEPH-A/MELTED"/>
    <property type="match status" value="1"/>
</dbReference>
<dbReference type="OMA" id="WIRIMLL"/>
<dbReference type="GO" id="GO:0005886">
    <property type="term" value="C:plasma membrane"/>
    <property type="evidence" value="ECO:0007669"/>
    <property type="project" value="UniProtKB-SubCell"/>
</dbReference>
<dbReference type="CTD" id="8235246"/>
<dbReference type="Gene3D" id="2.30.29.30">
    <property type="entry name" value="Pleckstrin-homology domain (PH domain)/Phosphotyrosine-binding domain (PTB)"/>
    <property type="match status" value="1"/>
</dbReference>
<feature type="region of interest" description="Disordered" evidence="5">
    <location>
        <begin position="352"/>
        <end position="413"/>
    </location>
</feature>
<evidence type="ECO:0000259" key="6">
    <source>
        <dbReference type="PROSITE" id="PS50003"/>
    </source>
</evidence>
<dbReference type="CDD" id="cd01264">
    <property type="entry name" value="PH_MELT_VEPH1"/>
    <property type="match status" value="1"/>
</dbReference>
<dbReference type="OrthoDB" id="5869902at2759"/>
<dbReference type="VEuPathDB" id="VectorBase:PHUM257830"/>
<name>E0VK69_PEDHC</name>
<proteinExistence type="inferred from homology"/>
<dbReference type="InterPro" id="IPR001849">
    <property type="entry name" value="PH_domain"/>
</dbReference>
<dbReference type="EnsemblMetazoa" id="PHUM257830-RA">
    <property type="protein sequence ID" value="PHUM257830-PA"/>
    <property type="gene ID" value="PHUM257830"/>
</dbReference>
<dbReference type="EMBL" id="AAZO01002986">
    <property type="status" value="NOT_ANNOTATED_CDS"/>
    <property type="molecule type" value="Genomic_DNA"/>
</dbReference>
<dbReference type="Proteomes" id="UP000009046">
    <property type="component" value="Unassembled WGS sequence"/>
</dbReference>
<sequence length="934" mass="103432">MHDLFTQVLGKKDLSKAGDLFTVSDIEISNDLSEVIKTILDITSNSDYVNNDNDQSVVEICITRVTSAIRETGSMESHADALVELLQNCLNHSLKPTSKDEDPPHAKIAADIISCIFLAKVMKKALPVAVKFLHKGNKELSRNMSSYLSLAAIENAELLSQHIQLIIDSIISGNYTLSRVLPQVYGVDKDALEEHVMALVSLLPLCNDSEKLALLNLFALIANNKPALLELSLHQLCEYLNLCSTAPVAMQIFLNVAEKKPQSLIDHLPRIKLCADRFPNTLCLAAKVISLVGKLSKDRAEDALNFVLEHLQKADRGSQGTLLKEATLLCSSYPVLFTEKMLEEVRQVGIANEEKNSNSNSDSSNNNCNADSNSPNKNGRHNENDKENDNINNNNNNNINKNSNDSDESQVNQTSGNVTIVKLGGGGSNQGIKEPEKLNDNIRCGVIRPRSTVRLDNSVPHRSMTRLNVGGSRAGSVGGLHKSMTKLNSSQQINLLTNIKPLAAISIPMKQYKIISGGVTVTTSVGNSSPTKSIMKKIYFHHLRESSSALKDDKESNILASSQNSSAAFSKEVTERHYLKNFTGRANSNTPLQNFSSSTSSTSQLNCGLVSLSQPSTTLNQSNPVVAQRRHNNQISVFEPYPMRDTVQHFCEKHLDKIKAYMEKVSVKIPPPAKCTIEEKRAKKLAKLHFACQGRGEHCLYKRTFFTMKTRNPKTWIHLMFLALQARSQSALSSRDSSVSSLKICWDILKCENKTFLTLVTSAFPCAKDQEAILNELRVSGFQDVFECVRSSAGPMWGCFLCNPPEKAVGFLQDSHPVIEGQLKEKKGKWKIFKRWRTRYFTLSGAHLSYKVSKDDKDVIPIEVNQIRSVKVSRGARNIPKAFEIFTGDQSLILKPKGGKNVEEWVQCLSIVVAHSQSKELPVKSHSLPARTLI</sequence>
<feature type="domain" description="PH" evidence="6">
    <location>
        <begin position="816"/>
        <end position="914"/>
    </location>
</feature>
<dbReference type="KEGG" id="phu:Phum_PHUM257830"/>
<dbReference type="SUPFAM" id="SSF48371">
    <property type="entry name" value="ARM repeat"/>
    <property type="match status" value="1"/>
</dbReference>
<evidence type="ECO:0000256" key="5">
    <source>
        <dbReference type="SAM" id="MobiDB-lite"/>
    </source>
</evidence>
<dbReference type="InterPro" id="IPR039888">
    <property type="entry name" value="Melted-like"/>
</dbReference>
<comment type="subcellular location">
    <subcellularLocation>
        <location evidence="1">Cell membrane</location>
        <topology evidence="1">Peripheral membrane protein</topology>
        <orientation evidence="1">Cytoplasmic side</orientation>
    </subcellularLocation>
</comment>
<keyword evidence="4" id="KW-0472">Membrane</keyword>
<evidence type="ECO:0000313" key="8">
    <source>
        <dbReference type="EnsemblMetazoa" id="PHUM257830-PA"/>
    </source>
</evidence>
<dbReference type="PANTHER" id="PTHR21630:SF10">
    <property type="entry name" value="VENTRICULAR ZONE-EXPRESSED PH DOMAIN-CONTAINING PROTEIN HOMOLOG 1"/>
    <property type="match status" value="1"/>
</dbReference>
<feature type="compositionally biased region" description="Basic and acidic residues" evidence="5">
    <location>
        <begin position="380"/>
        <end position="389"/>
    </location>
</feature>
<dbReference type="InterPro" id="IPR016024">
    <property type="entry name" value="ARM-type_fold"/>
</dbReference>